<name>A0A517U528_9BACT</name>
<protein>
    <submittedName>
        <fullName evidence="2">Uncharacterized protein</fullName>
    </submittedName>
</protein>
<gene>
    <name evidence="2" type="ORF">I41_49870</name>
</gene>
<evidence type="ECO:0000256" key="1">
    <source>
        <dbReference type="SAM" id="MobiDB-lite"/>
    </source>
</evidence>
<dbReference type="EMBL" id="CP036339">
    <property type="protein sequence ID" value="QDT75745.1"/>
    <property type="molecule type" value="Genomic_DNA"/>
</dbReference>
<evidence type="ECO:0000313" key="2">
    <source>
        <dbReference type="EMBL" id="QDT75745.1"/>
    </source>
</evidence>
<dbReference type="Proteomes" id="UP000317909">
    <property type="component" value="Chromosome"/>
</dbReference>
<feature type="compositionally biased region" description="Basic residues" evidence="1">
    <location>
        <begin position="123"/>
        <end position="133"/>
    </location>
</feature>
<feature type="region of interest" description="Disordered" evidence="1">
    <location>
        <begin position="123"/>
        <end position="161"/>
    </location>
</feature>
<proteinExistence type="predicted"/>
<dbReference type="RefSeq" id="WP_145435529.1">
    <property type="nucleotide sequence ID" value="NZ_CP036339.1"/>
</dbReference>
<dbReference type="KEGG" id="llh:I41_49870"/>
<keyword evidence="3" id="KW-1185">Reference proteome</keyword>
<organism evidence="2 3">
    <name type="scientific">Lacipirellula limnantheis</name>
    <dbReference type="NCBI Taxonomy" id="2528024"/>
    <lineage>
        <taxon>Bacteria</taxon>
        <taxon>Pseudomonadati</taxon>
        <taxon>Planctomycetota</taxon>
        <taxon>Planctomycetia</taxon>
        <taxon>Pirellulales</taxon>
        <taxon>Lacipirellulaceae</taxon>
        <taxon>Lacipirellula</taxon>
    </lineage>
</organism>
<sequence>MERAAGGSTNDEAGRGRRWLAERLTPAQMKALALQGFVAFDRLPSGARCAKLRYRDAGRRQRVLYVGTNEELAAGVVAALAECQASLRRRRQVRALARCGASVMRTSVRRLEQPLQQIGWRFHGRQPRRRRRPALSAVRQAPSSSPLPAEENNPLSEQSVE</sequence>
<accession>A0A517U528</accession>
<reference evidence="2 3" key="1">
    <citation type="submission" date="2019-02" db="EMBL/GenBank/DDBJ databases">
        <title>Deep-cultivation of Planctomycetes and their phenomic and genomic characterization uncovers novel biology.</title>
        <authorList>
            <person name="Wiegand S."/>
            <person name="Jogler M."/>
            <person name="Boedeker C."/>
            <person name="Pinto D."/>
            <person name="Vollmers J."/>
            <person name="Rivas-Marin E."/>
            <person name="Kohn T."/>
            <person name="Peeters S.H."/>
            <person name="Heuer A."/>
            <person name="Rast P."/>
            <person name="Oberbeckmann S."/>
            <person name="Bunk B."/>
            <person name="Jeske O."/>
            <person name="Meyerdierks A."/>
            <person name="Storesund J.E."/>
            <person name="Kallscheuer N."/>
            <person name="Luecker S."/>
            <person name="Lage O.M."/>
            <person name="Pohl T."/>
            <person name="Merkel B.J."/>
            <person name="Hornburger P."/>
            <person name="Mueller R.-W."/>
            <person name="Bruemmer F."/>
            <person name="Labrenz M."/>
            <person name="Spormann A.M."/>
            <person name="Op den Camp H."/>
            <person name="Overmann J."/>
            <person name="Amann R."/>
            <person name="Jetten M.S.M."/>
            <person name="Mascher T."/>
            <person name="Medema M.H."/>
            <person name="Devos D.P."/>
            <person name="Kaster A.-K."/>
            <person name="Ovreas L."/>
            <person name="Rohde M."/>
            <person name="Galperin M.Y."/>
            <person name="Jogler C."/>
        </authorList>
    </citation>
    <scope>NUCLEOTIDE SEQUENCE [LARGE SCALE GENOMIC DNA]</scope>
    <source>
        <strain evidence="2 3">I41</strain>
    </source>
</reference>
<dbReference type="AlphaFoldDB" id="A0A517U528"/>
<evidence type="ECO:0000313" key="3">
    <source>
        <dbReference type="Proteomes" id="UP000317909"/>
    </source>
</evidence>